<evidence type="ECO:0000313" key="5">
    <source>
        <dbReference type="EMBL" id="KAH0209665.1"/>
    </source>
</evidence>
<evidence type="ECO:0000256" key="1">
    <source>
        <dbReference type="ARBA" id="ARBA00022737"/>
    </source>
</evidence>
<evidence type="ECO:0000259" key="3">
    <source>
        <dbReference type="SMART" id="SM00223"/>
    </source>
</evidence>
<dbReference type="Proteomes" id="UP000767238">
    <property type="component" value="Unassembled WGS sequence"/>
</dbReference>
<comment type="caution">
    <text evidence="5">The sequence shown here is derived from an EMBL/GenBank/DDBJ whole genome shotgun (WGS) entry which is preliminary data.</text>
</comment>
<dbReference type="InterPro" id="IPR000177">
    <property type="entry name" value="Apple"/>
</dbReference>
<evidence type="ECO:0000256" key="2">
    <source>
        <dbReference type="ARBA" id="ARBA00023157"/>
    </source>
</evidence>
<feature type="non-terminal residue" evidence="5">
    <location>
        <position position="1"/>
    </location>
</feature>
<dbReference type="PANTHER" id="PTHR36578">
    <property type="entry name" value="CHROMOSOME 15, WHOLE GENOME SHOTGUN SEQUENCE"/>
    <property type="match status" value="1"/>
</dbReference>
<evidence type="ECO:0000313" key="6">
    <source>
        <dbReference type="Proteomes" id="UP000767238"/>
    </source>
</evidence>
<gene>
    <name evidence="4" type="ORF">KCU76_g11520</name>
    <name evidence="5" type="ORF">KCV03_g10277</name>
</gene>
<feature type="domain" description="Apple" evidence="3">
    <location>
        <begin position="305"/>
        <end position="379"/>
    </location>
</feature>
<dbReference type="PANTHER" id="PTHR36578:SF1">
    <property type="entry name" value="APPLE DOMAIN-CONTAINING PROTEIN"/>
    <property type="match status" value="1"/>
</dbReference>
<dbReference type="Gene3D" id="3.50.4.10">
    <property type="entry name" value="Hepatocyte Growth Factor"/>
    <property type="match status" value="1"/>
</dbReference>
<dbReference type="InterPro" id="IPR003609">
    <property type="entry name" value="Pan_app"/>
</dbReference>
<dbReference type="Proteomes" id="UP000779574">
    <property type="component" value="Unassembled WGS sequence"/>
</dbReference>
<organism evidence="5 6">
    <name type="scientific">Aureobasidium melanogenum</name>
    <name type="common">Aureobasidium pullulans var. melanogenum</name>
    <dbReference type="NCBI Taxonomy" id="46634"/>
    <lineage>
        <taxon>Eukaryota</taxon>
        <taxon>Fungi</taxon>
        <taxon>Dikarya</taxon>
        <taxon>Ascomycota</taxon>
        <taxon>Pezizomycotina</taxon>
        <taxon>Dothideomycetes</taxon>
        <taxon>Dothideomycetidae</taxon>
        <taxon>Dothideales</taxon>
        <taxon>Saccotheciaceae</taxon>
        <taxon>Aureobasidium</taxon>
    </lineage>
</organism>
<dbReference type="GO" id="GO:0006508">
    <property type="term" value="P:proteolysis"/>
    <property type="evidence" value="ECO:0007669"/>
    <property type="project" value="InterPro"/>
</dbReference>
<dbReference type="SMART" id="SM00223">
    <property type="entry name" value="APPLE"/>
    <property type="match status" value="1"/>
</dbReference>
<dbReference type="EMBL" id="JAHFYH010000223">
    <property type="protein sequence ID" value="KAH0209665.1"/>
    <property type="molecule type" value="Genomic_DNA"/>
</dbReference>
<reference evidence="5" key="2">
    <citation type="submission" date="2021-08" db="EMBL/GenBank/DDBJ databases">
        <authorList>
            <person name="Gostincar C."/>
            <person name="Sun X."/>
            <person name="Song Z."/>
            <person name="Gunde-Cimerman N."/>
        </authorList>
    </citation>
    <scope>NUCLEOTIDE SEQUENCE</scope>
    <source>
        <strain evidence="5">EXF-8016</strain>
        <strain evidence="4">EXF-9911</strain>
    </source>
</reference>
<dbReference type="GO" id="GO:0005576">
    <property type="term" value="C:extracellular region"/>
    <property type="evidence" value="ECO:0007669"/>
    <property type="project" value="InterPro"/>
</dbReference>
<evidence type="ECO:0000313" key="4">
    <source>
        <dbReference type="EMBL" id="KAG9685714.1"/>
    </source>
</evidence>
<sequence length="531" mass="54786">MIIAHIMMQNTNTARLNHRSIQNPHISSLNVRRAIATTIACAAFASAQSTTSVDIDTISVAIPTTVFNLPIVYVTAENAPAITATTLAVTATASSDPLATQVFDSAGDVSVALSSASALATASATDLSKRAVACVPQPSGISHNSSPDTAAGFVADKYYSTQAGLASTPAGWVQSFAGLNASNSADQYLGFTLLPSYDVQTCTNKCSAIKGCNSVNIYYERDPSSSTDGPSCLDPPSSIKVKCVYWGGAVVAADANNYGQMRANFQVLIAGSNGYMTTSYAAALAAQPDTTPPSTAADAADNVYNIYAASDLTQGAYTNTAASSSYKDCMTSCDADSNCQAFTYVGGSKGFGAGVCWLKKQPGSPSKAGTNVVSGAKSGKVTTTYTTTDPVSKQFNVLITNSGTSADGTYIFISGDGGQSKLVSNPADATKFVVDKANQHMVVQSGSAAGFAFALAPTTVTSPLYFAQQGNSSQSYFTCTVDVNGGVACSVNGRGIAGTVYSSDNYSSIRLITGDVWPSTCRWVLWNFVSA</sequence>
<protein>
    <recommendedName>
        <fullName evidence="3">Apple domain-containing protein</fullName>
    </recommendedName>
</protein>
<dbReference type="AlphaFoldDB" id="A0A9P8G6L0"/>
<dbReference type="EMBL" id="JAHFXF010000556">
    <property type="protein sequence ID" value="KAG9685714.1"/>
    <property type="molecule type" value="Genomic_DNA"/>
</dbReference>
<keyword evidence="1" id="KW-0677">Repeat</keyword>
<keyword evidence="2" id="KW-1015">Disulfide bond</keyword>
<accession>A0A9P8G6L0</accession>
<proteinExistence type="predicted"/>
<name>A0A9P8G6L0_AURME</name>
<reference evidence="5" key="1">
    <citation type="journal article" date="2021" name="J Fungi (Basel)">
        <title>Virulence traits and population genomics of the black yeast Aureobasidium melanogenum.</title>
        <authorList>
            <person name="Cernosa A."/>
            <person name="Sun X."/>
            <person name="Gostincar C."/>
            <person name="Fang C."/>
            <person name="Gunde-Cimerman N."/>
            <person name="Song Z."/>
        </authorList>
    </citation>
    <scope>NUCLEOTIDE SEQUENCE</scope>
    <source>
        <strain evidence="5">EXF-8016</strain>
        <strain evidence="4">EXF-9911</strain>
    </source>
</reference>
<dbReference type="Pfam" id="PF14295">
    <property type="entry name" value="PAN_4"/>
    <property type="match status" value="2"/>
</dbReference>